<protein>
    <recommendedName>
        <fullName evidence="7">Heat shock transcription factor</fullName>
    </recommendedName>
    <alternativeName>
        <fullName evidence="8">Heat shock factor protein</fullName>
    </alternativeName>
</protein>
<reference evidence="12 13" key="1">
    <citation type="submission" date="2018-12" db="EMBL/GenBank/DDBJ databases">
        <authorList>
            <person name="Tiukova I."/>
            <person name="Dainat J."/>
        </authorList>
    </citation>
    <scope>NUCLEOTIDE SEQUENCE [LARGE SCALE GENOMIC DNA]</scope>
</reference>
<keyword evidence="5" id="KW-0804">Transcription</keyword>
<name>A0A448YT89_BRENA</name>
<feature type="region of interest" description="Disordered" evidence="10">
    <location>
        <begin position="411"/>
        <end position="459"/>
    </location>
</feature>
<comment type="subcellular location">
    <subcellularLocation>
        <location evidence="1">Nucleus</location>
    </subcellularLocation>
</comment>
<feature type="compositionally biased region" description="Polar residues" evidence="10">
    <location>
        <begin position="76"/>
        <end position="89"/>
    </location>
</feature>
<evidence type="ECO:0000256" key="3">
    <source>
        <dbReference type="ARBA" id="ARBA00023015"/>
    </source>
</evidence>
<dbReference type="SUPFAM" id="SSF46785">
    <property type="entry name" value="Winged helix' DNA-binding domain"/>
    <property type="match status" value="1"/>
</dbReference>
<evidence type="ECO:0000313" key="13">
    <source>
        <dbReference type="Proteomes" id="UP000290900"/>
    </source>
</evidence>
<evidence type="ECO:0000256" key="9">
    <source>
        <dbReference type="RuleBase" id="RU004020"/>
    </source>
</evidence>
<accession>A0A448YT89</accession>
<feature type="compositionally biased region" description="Polar residues" evidence="10">
    <location>
        <begin position="123"/>
        <end position="143"/>
    </location>
</feature>
<keyword evidence="6" id="KW-0539">Nucleus</keyword>
<dbReference type="SMART" id="SM00415">
    <property type="entry name" value="HSF"/>
    <property type="match status" value="1"/>
</dbReference>
<dbReference type="EMBL" id="CAACVR010000075">
    <property type="protein sequence ID" value="VEU24123.1"/>
    <property type="molecule type" value="Genomic_DNA"/>
</dbReference>
<feature type="compositionally biased region" description="Polar residues" evidence="10">
    <location>
        <begin position="537"/>
        <end position="547"/>
    </location>
</feature>
<evidence type="ECO:0000256" key="7">
    <source>
        <dbReference type="ARBA" id="ARBA00068818"/>
    </source>
</evidence>
<dbReference type="AlphaFoldDB" id="A0A448YT89"/>
<evidence type="ECO:0000256" key="8">
    <source>
        <dbReference type="ARBA" id="ARBA00084017"/>
    </source>
</evidence>
<feature type="region of interest" description="Disordered" evidence="10">
    <location>
        <begin position="520"/>
        <end position="549"/>
    </location>
</feature>
<dbReference type="InterPro" id="IPR036388">
    <property type="entry name" value="WH-like_DNA-bd_sf"/>
</dbReference>
<dbReference type="GO" id="GO:0005634">
    <property type="term" value="C:nucleus"/>
    <property type="evidence" value="ECO:0007669"/>
    <property type="project" value="UniProtKB-SubCell"/>
</dbReference>
<feature type="compositionally biased region" description="Basic and acidic residues" evidence="10">
    <location>
        <begin position="649"/>
        <end position="659"/>
    </location>
</feature>
<proteinExistence type="inferred from homology"/>
<feature type="compositionally biased region" description="Polar residues" evidence="10">
    <location>
        <begin position="52"/>
        <end position="64"/>
    </location>
</feature>
<dbReference type="InParanoid" id="A0A448YT89"/>
<dbReference type="PANTHER" id="PTHR10015:SF427">
    <property type="entry name" value="HEAT SHOCK FACTOR PROTEIN"/>
    <property type="match status" value="1"/>
</dbReference>
<evidence type="ECO:0000256" key="6">
    <source>
        <dbReference type="ARBA" id="ARBA00023242"/>
    </source>
</evidence>
<feature type="region of interest" description="Disordered" evidence="10">
    <location>
        <begin position="479"/>
        <end position="506"/>
    </location>
</feature>
<dbReference type="STRING" id="13370.A0A448YT89"/>
<feature type="region of interest" description="Disordered" evidence="10">
    <location>
        <begin position="630"/>
        <end position="659"/>
    </location>
</feature>
<feature type="compositionally biased region" description="Low complexity" evidence="10">
    <location>
        <begin position="520"/>
        <end position="536"/>
    </location>
</feature>
<feature type="compositionally biased region" description="Polar residues" evidence="10">
    <location>
        <begin position="1"/>
        <end position="19"/>
    </location>
</feature>
<evidence type="ECO:0000259" key="11">
    <source>
        <dbReference type="PROSITE" id="PS00434"/>
    </source>
</evidence>
<dbReference type="GO" id="GO:0043565">
    <property type="term" value="F:sequence-specific DNA binding"/>
    <property type="evidence" value="ECO:0007669"/>
    <property type="project" value="InterPro"/>
</dbReference>
<dbReference type="FunFam" id="1.10.10.10:FF:000027">
    <property type="entry name" value="Heat shock transcription factor 1"/>
    <property type="match status" value="1"/>
</dbReference>
<evidence type="ECO:0000313" key="12">
    <source>
        <dbReference type="EMBL" id="VEU24123.1"/>
    </source>
</evidence>
<evidence type="ECO:0000256" key="4">
    <source>
        <dbReference type="ARBA" id="ARBA00023125"/>
    </source>
</evidence>
<feature type="region of interest" description="Disordered" evidence="10">
    <location>
        <begin position="1"/>
        <end position="143"/>
    </location>
</feature>
<comment type="similarity">
    <text evidence="2 9">Belongs to the HSF family.</text>
</comment>
<feature type="compositionally biased region" description="Polar residues" evidence="10">
    <location>
        <begin position="411"/>
        <end position="429"/>
    </location>
</feature>
<keyword evidence="3" id="KW-0805">Transcription regulation</keyword>
<gene>
    <name evidence="12" type="ORF">BRENAR_LOCUS4851</name>
</gene>
<keyword evidence="4" id="KW-0238">DNA-binding</keyword>
<keyword evidence="13" id="KW-1185">Reference proteome</keyword>
<dbReference type="OrthoDB" id="60033at2759"/>
<dbReference type="GO" id="GO:0003700">
    <property type="term" value="F:DNA-binding transcription factor activity"/>
    <property type="evidence" value="ECO:0007669"/>
    <property type="project" value="InterPro"/>
</dbReference>
<evidence type="ECO:0000256" key="1">
    <source>
        <dbReference type="ARBA" id="ARBA00004123"/>
    </source>
</evidence>
<sequence length="659" mass="73116">MAKPTSDNTGDLSDSNLATPQLLDIIGQSDPTGSGLQPEPFPGEVDSILQPIITTPSSVMTNPESKPLNPDPSDLSFYNSDGTNSSYTLSKGGAKVEKAKGTAAGHIHQQHSRQSSHTSSRSAVNNGEQIISRPPESSSSNVLYSVPDHAKSLAVRKQKGKKNGSAPVKRPAFVMKLWNMVNDLSNSKYISWMSDGTAFQVSDRENFMKYVLPKYFKHNNFASFVRQLNMYGWHKIQDVNSGSLMQGDEVWQFENPNFVRDREDLLDNIVRNKPAKETEDEDLDINSLLSQLEAMRKSQKMIEDDLRRVRQDNEMLWKENYMARERHKAQSETLDKILRFLATVYGNNSTKFLENIGAVGNGSDALDFAGKGSPAIQSQGLYDYRYGEPQYRPSGSPTTARQRLLITNKAYSPQELSSNSQSTDTSHIQEIQEIPRGPENRNSDPFLSSAQYNASQSPQFAAASPSRYFPELSVGTPQIRYQPLSGDFGTGLTPNQSPQSHPVQQAEPIQPIQPVPIQPLQSAQPVQPASPSQQVQRPHSSSISSNPEELMGNIHSQLNRNQGTLKQVNEWISKLSGKPSEEIMGPQDDLNDLLLPQSFDLNNGSTENAELANNRINELYDEIEGDLQAAGTVNTPVQGSRKRQNSKSDGLENQRKRKE</sequence>
<feature type="domain" description="HSF-type DNA-binding" evidence="11">
    <location>
        <begin position="212"/>
        <end position="236"/>
    </location>
</feature>
<evidence type="ECO:0000256" key="2">
    <source>
        <dbReference type="ARBA" id="ARBA00006403"/>
    </source>
</evidence>
<dbReference type="InterPro" id="IPR000232">
    <property type="entry name" value="HSF_DNA-bd"/>
</dbReference>
<dbReference type="InterPro" id="IPR036390">
    <property type="entry name" value="WH_DNA-bd_sf"/>
</dbReference>
<dbReference type="PANTHER" id="PTHR10015">
    <property type="entry name" value="HEAT SHOCK TRANSCRIPTION FACTOR"/>
    <property type="match status" value="1"/>
</dbReference>
<organism evidence="12 13">
    <name type="scientific">Brettanomyces naardenensis</name>
    <name type="common">Yeast</name>
    <dbReference type="NCBI Taxonomy" id="13370"/>
    <lineage>
        <taxon>Eukaryota</taxon>
        <taxon>Fungi</taxon>
        <taxon>Dikarya</taxon>
        <taxon>Ascomycota</taxon>
        <taxon>Saccharomycotina</taxon>
        <taxon>Pichiomycetes</taxon>
        <taxon>Pichiales</taxon>
        <taxon>Pichiaceae</taxon>
        <taxon>Brettanomyces</taxon>
    </lineage>
</organism>
<dbReference type="PROSITE" id="PS00434">
    <property type="entry name" value="HSF_DOMAIN"/>
    <property type="match status" value="1"/>
</dbReference>
<dbReference type="Proteomes" id="UP000290900">
    <property type="component" value="Unassembled WGS sequence"/>
</dbReference>
<feature type="compositionally biased region" description="Polar residues" evidence="10">
    <location>
        <begin position="443"/>
        <end position="453"/>
    </location>
</feature>
<evidence type="ECO:0000256" key="10">
    <source>
        <dbReference type="SAM" id="MobiDB-lite"/>
    </source>
</evidence>
<feature type="compositionally biased region" description="Low complexity" evidence="10">
    <location>
        <begin position="112"/>
        <end position="122"/>
    </location>
</feature>
<feature type="compositionally biased region" description="Polar residues" evidence="10">
    <location>
        <begin position="492"/>
        <end position="501"/>
    </location>
</feature>
<dbReference type="PRINTS" id="PR00056">
    <property type="entry name" value="HSFDOMAIN"/>
</dbReference>
<evidence type="ECO:0000256" key="5">
    <source>
        <dbReference type="ARBA" id="ARBA00023163"/>
    </source>
</evidence>
<dbReference type="Pfam" id="PF00447">
    <property type="entry name" value="HSF_DNA-bind"/>
    <property type="match status" value="1"/>
</dbReference>
<dbReference type="Gene3D" id="1.10.10.10">
    <property type="entry name" value="Winged helix-like DNA-binding domain superfamily/Winged helix DNA-binding domain"/>
    <property type="match status" value="1"/>
</dbReference>